<sequence length="68" mass="7962">MLAIQFSPIMKQTRAFSLYPNLIRWRNGYFRPQEHSSTFLKQTNINSTAKQVPASMLLVEATPFIFKR</sequence>
<reference evidence="1" key="1">
    <citation type="submission" date="2021-07" db="EMBL/GenBank/DDBJ databases">
        <authorList>
            <person name="Durling M."/>
        </authorList>
    </citation>
    <scope>NUCLEOTIDE SEQUENCE</scope>
</reference>
<evidence type="ECO:0000313" key="1">
    <source>
        <dbReference type="EMBL" id="CAG8978736.1"/>
    </source>
</evidence>
<accession>A0A9N9Q993</accession>
<gene>
    <name evidence="1" type="ORF">HYALB_00011497</name>
</gene>
<dbReference type="AlphaFoldDB" id="A0A9N9Q993"/>
<proteinExistence type="predicted"/>
<protein>
    <submittedName>
        <fullName evidence="1">Uncharacterized protein</fullName>
    </submittedName>
</protein>
<name>A0A9N9Q993_9HELO</name>
<keyword evidence="2" id="KW-1185">Reference proteome</keyword>
<evidence type="ECO:0000313" key="2">
    <source>
        <dbReference type="Proteomes" id="UP000701801"/>
    </source>
</evidence>
<comment type="caution">
    <text evidence="1">The sequence shown here is derived from an EMBL/GenBank/DDBJ whole genome shotgun (WGS) entry which is preliminary data.</text>
</comment>
<dbReference type="EMBL" id="CAJVRM010000275">
    <property type="protein sequence ID" value="CAG8978736.1"/>
    <property type="molecule type" value="Genomic_DNA"/>
</dbReference>
<organism evidence="1 2">
    <name type="scientific">Hymenoscyphus albidus</name>
    <dbReference type="NCBI Taxonomy" id="595503"/>
    <lineage>
        <taxon>Eukaryota</taxon>
        <taxon>Fungi</taxon>
        <taxon>Dikarya</taxon>
        <taxon>Ascomycota</taxon>
        <taxon>Pezizomycotina</taxon>
        <taxon>Leotiomycetes</taxon>
        <taxon>Helotiales</taxon>
        <taxon>Helotiaceae</taxon>
        <taxon>Hymenoscyphus</taxon>
    </lineage>
</organism>
<dbReference type="Proteomes" id="UP000701801">
    <property type="component" value="Unassembled WGS sequence"/>
</dbReference>